<evidence type="ECO:0000256" key="1">
    <source>
        <dbReference type="SAM" id="MobiDB-lite"/>
    </source>
</evidence>
<feature type="compositionally biased region" description="Low complexity" evidence="1">
    <location>
        <begin position="11"/>
        <end position="26"/>
    </location>
</feature>
<evidence type="ECO:0000313" key="2">
    <source>
        <dbReference type="EMBL" id="BAE55908.1"/>
    </source>
</evidence>
<feature type="compositionally biased region" description="Low complexity" evidence="1">
    <location>
        <begin position="131"/>
        <end position="143"/>
    </location>
</feature>
<gene>
    <name evidence="2" type="ORF">AO090005000902</name>
</gene>
<feature type="compositionally biased region" description="Polar residues" evidence="1">
    <location>
        <begin position="153"/>
        <end position="164"/>
    </location>
</feature>
<keyword evidence="3" id="KW-1185">Reference proteome</keyword>
<feature type="region of interest" description="Disordered" evidence="1">
    <location>
        <begin position="1"/>
        <end position="71"/>
    </location>
</feature>
<reference evidence="2 3" key="1">
    <citation type="journal article" date="2005" name="Nature">
        <title>Genome sequencing and analysis of Aspergillus oryzae.</title>
        <authorList>
            <person name="Machida M."/>
            <person name="Asai K."/>
            <person name="Sano M."/>
            <person name="Tanaka T."/>
            <person name="Kumagai T."/>
            <person name="Terai G."/>
            <person name="Kusumoto K."/>
            <person name="Arima T."/>
            <person name="Akita O."/>
            <person name="Kashiwagi Y."/>
            <person name="Abe K."/>
            <person name="Gomi K."/>
            <person name="Horiuchi H."/>
            <person name="Kitamoto K."/>
            <person name="Kobayashi T."/>
            <person name="Takeuchi M."/>
            <person name="Denning D.W."/>
            <person name="Galagan J.E."/>
            <person name="Nierman W.C."/>
            <person name="Yu J."/>
            <person name="Archer D.B."/>
            <person name="Bennett J.W."/>
            <person name="Bhatnagar D."/>
            <person name="Cleveland T.E."/>
            <person name="Fedorova N.D."/>
            <person name="Gotoh O."/>
            <person name="Horikawa H."/>
            <person name="Hosoyama A."/>
            <person name="Ichinomiya M."/>
            <person name="Igarashi R."/>
            <person name="Iwashita K."/>
            <person name="Juvvadi P.R."/>
            <person name="Kato M."/>
            <person name="Kato Y."/>
            <person name="Kin T."/>
            <person name="Kokubun A."/>
            <person name="Maeda H."/>
            <person name="Maeyama N."/>
            <person name="Maruyama J."/>
            <person name="Nagasaki H."/>
            <person name="Nakajima T."/>
            <person name="Oda K."/>
            <person name="Okada K."/>
            <person name="Paulsen I."/>
            <person name="Sakamoto K."/>
            <person name="Sawano T."/>
            <person name="Takahashi M."/>
            <person name="Takase K."/>
            <person name="Terabayashi Y."/>
            <person name="Wortman J."/>
            <person name="Yamada O."/>
            <person name="Yamagata Y."/>
            <person name="Anazawa H."/>
            <person name="Hata Y."/>
            <person name="Koide Y."/>
            <person name="Komori T."/>
            <person name="Koyama Y."/>
            <person name="Minetoki T."/>
            <person name="Suharnan S."/>
            <person name="Tanaka A."/>
            <person name="Isono K."/>
            <person name="Kuhara S."/>
            <person name="Ogasawara N."/>
            <person name="Kikuchi H."/>
        </authorList>
    </citation>
    <scope>NUCLEOTIDE SEQUENCE [LARGE SCALE GENOMIC DNA]</scope>
    <source>
        <strain evidence="3">ATCC 42149 / RIB 40</strain>
    </source>
</reference>
<dbReference type="KEGG" id="aor:AO090005000902"/>
<feature type="compositionally biased region" description="Low complexity" evidence="1">
    <location>
        <begin position="112"/>
        <end position="123"/>
    </location>
</feature>
<dbReference type="HOGENOM" id="CLU_1618649_0_0_1"/>
<evidence type="ECO:0000313" key="3">
    <source>
        <dbReference type="Proteomes" id="UP000006564"/>
    </source>
</evidence>
<dbReference type="Proteomes" id="UP000006564">
    <property type="component" value="Chromosome 1"/>
</dbReference>
<dbReference type="RefSeq" id="XP_023089148.1">
    <property type="nucleotide sequence ID" value="XM_023233887.1"/>
</dbReference>
<organism evidence="2 3">
    <name type="scientific">Aspergillus oryzae (strain ATCC 42149 / RIB 40)</name>
    <name type="common">Yellow koji mold</name>
    <dbReference type="NCBI Taxonomy" id="510516"/>
    <lineage>
        <taxon>Eukaryota</taxon>
        <taxon>Fungi</taxon>
        <taxon>Dikarya</taxon>
        <taxon>Ascomycota</taxon>
        <taxon>Pezizomycotina</taxon>
        <taxon>Eurotiomycetes</taxon>
        <taxon>Eurotiomycetidae</taxon>
        <taxon>Eurotiales</taxon>
        <taxon>Aspergillaceae</taxon>
        <taxon>Aspergillus</taxon>
        <taxon>Aspergillus subgen. Circumdati</taxon>
    </lineage>
</organism>
<proteinExistence type="predicted"/>
<dbReference type="EMBL" id="AP007151">
    <property type="protein sequence ID" value="BAE55908.1"/>
    <property type="molecule type" value="Genomic_DNA"/>
</dbReference>
<name>Q2URA7_ASPOR</name>
<feature type="region of interest" description="Disordered" evidence="1">
    <location>
        <begin position="83"/>
        <end position="164"/>
    </location>
</feature>
<feature type="compositionally biased region" description="Polar residues" evidence="1">
    <location>
        <begin position="27"/>
        <end position="59"/>
    </location>
</feature>
<feature type="compositionally biased region" description="Low complexity" evidence="1">
    <location>
        <begin position="60"/>
        <end position="71"/>
    </location>
</feature>
<dbReference type="VEuPathDB" id="FungiDB:AO090005000902"/>
<accession>Q2URA7</accession>
<dbReference type="GeneID" id="5989855"/>
<protein>
    <submittedName>
        <fullName evidence="2">DNA, SC005</fullName>
    </submittedName>
</protein>
<dbReference type="AlphaFoldDB" id="Q2URA7"/>
<sequence length="164" mass="17536">MIRYGPGDQGPASSSSVAPTPPATQAHISSSHTKATNPYVTSRATTKQPPHPQTPITNPRQQQRNIQHQRSQISIHLLFALTTPTDHPDYNHPWVHNTVNRKETKNSPRRNPSSTTPSPSAPAMTPPTPPTSSCWKTTSSPSATGSQLPPKPSTASRNGSVAAS</sequence>